<dbReference type="InterPro" id="IPR000719">
    <property type="entry name" value="Prot_kinase_dom"/>
</dbReference>
<evidence type="ECO:0000259" key="2">
    <source>
        <dbReference type="PROSITE" id="PS50011"/>
    </source>
</evidence>
<feature type="region of interest" description="Disordered" evidence="1">
    <location>
        <begin position="313"/>
        <end position="332"/>
    </location>
</feature>
<dbReference type="PANTHER" id="PTHR44329">
    <property type="entry name" value="SERINE/THREONINE-PROTEIN KINASE TNNI3K-RELATED"/>
    <property type="match status" value="1"/>
</dbReference>
<name>A0A8H2WDM1_9AGAM</name>
<dbReference type="PROSITE" id="PS00108">
    <property type="entry name" value="PROTEIN_KINASE_ST"/>
    <property type="match status" value="1"/>
</dbReference>
<gene>
    <name evidence="3" type="ORF">RDB_LOCUS12013</name>
</gene>
<feature type="compositionally biased region" description="Polar residues" evidence="1">
    <location>
        <begin position="468"/>
        <end position="481"/>
    </location>
</feature>
<evidence type="ECO:0000313" key="4">
    <source>
        <dbReference type="Proteomes" id="UP000663840"/>
    </source>
</evidence>
<dbReference type="GO" id="GO:0005524">
    <property type="term" value="F:ATP binding"/>
    <property type="evidence" value="ECO:0007669"/>
    <property type="project" value="InterPro"/>
</dbReference>
<dbReference type="SUPFAM" id="SSF56112">
    <property type="entry name" value="Protein kinase-like (PK-like)"/>
    <property type="match status" value="1"/>
</dbReference>
<proteinExistence type="predicted"/>
<dbReference type="SMART" id="SM00220">
    <property type="entry name" value="S_TKc"/>
    <property type="match status" value="1"/>
</dbReference>
<dbReference type="Gene3D" id="1.10.510.10">
    <property type="entry name" value="Transferase(Phosphotransferase) domain 1"/>
    <property type="match status" value="1"/>
</dbReference>
<evidence type="ECO:0000256" key="1">
    <source>
        <dbReference type="SAM" id="MobiDB-lite"/>
    </source>
</evidence>
<dbReference type="InterPro" id="IPR011009">
    <property type="entry name" value="Kinase-like_dom_sf"/>
</dbReference>
<comment type="caution">
    <text evidence="3">The sequence shown here is derived from an EMBL/GenBank/DDBJ whole genome shotgun (WGS) entry which is preliminary data.</text>
</comment>
<organism evidence="3 4">
    <name type="scientific">Rhizoctonia solani</name>
    <dbReference type="NCBI Taxonomy" id="456999"/>
    <lineage>
        <taxon>Eukaryota</taxon>
        <taxon>Fungi</taxon>
        <taxon>Dikarya</taxon>
        <taxon>Basidiomycota</taxon>
        <taxon>Agaricomycotina</taxon>
        <taxon>Agaricomycetes</taxon>
        <taxon>Cantharellales</taxon>
        <taxon>Ceratobasidiaceae</taxon>
        <taxon>Rhizoctonia</taxon>
    </lineage>
</organism>
<dbReference type="InterPro" id="IPR008271">
    <property type="entry name" value="Ser/Thr_kinase_AS"/>
</dbReference>
<feature type="domain" description="Protein kinase" evidence="2">
    <location>
        <begin position="45"/>
        <end position="316"/>
    </location>
</feature>
<dbReference type="GO" id="GO:0004674">
    <property type="term" value="F:protein serine/threonine kinase activity"/>
    <property type="evidence" value="ECO:0007669"/>
    <property type="project" value="TreeGrafter"/>
</dbReference>
<feature type="region of interest" description="Disordered" evidence="1">
    <location>
        <begin position="344"/>
        <end position="373"/>
    </location>
</feature>
<evidence type="ECO:0000313" key="3">
    <source>
        <dbReference type="EMBL" id="CAE6358379.1"/>
    </source>
</evidence>
<dbReference type="EMBL" id="CAJMWR010000227">
    <property type="protein sequence ID" value="CAE6358379.1"/>
    <property type="molecule type" value="Genomic_DNA"/>
</dbReference>
<sequence length="481" mass="53108">MDPFHSNDNANIINTISGAMPCEEILAHLCNHGCQDVTDQLNLAKCSQYAVAGGSFGDVFSGFLHNGDPVAIKCLRIMVGVDDSEGRKQLRRAAHEIYVWSKCKHPNVLELIGIARYQNRISMVSPWMEQGNLNWFLSRHPDVDRYAMCAQIAAGVAHLHSSDIIHGDIKPLNILVSNDHVPKLADFGTSILTLYTLQFTRGSGSRTNVTVRYTAPEILREETKLSAEGDVYALGMTILETITETLPYAELAEPVVLTRVLIGTPPTRHEQKFSRDDEQAYILWKLLTHCWDSDPLGRPTATEIASTLRAISHQPTAQRNNTDEAMTVDLSSPQTPVVPLGKMSSNDLEPGSALLAGQSRASSVPSGTELEDSCLTPSLEKSQSATTLRKTRFKSRAVGGLFQDLASTSAARNIINEWHKSIWNDRPLDWTFSNEGSAHDPCWKATPIIMDEPHPEYEGRDKTRRGAQNKSATKIMNSGFC</sequence>
<dbReference type="InterPro" id="IPR051681">
    <property type="entry name" value="Ser/Thr_Kinases-Pseudokinases"/>
</dbReference>
<dbReference type="Pfam" id="PF00069">
    <property type="entry name" value="Pkinase"/>
    <property type="match status" value="1"/>
</dbReference>
<dbReference type="AlphaFoldDB" id="A0A8H2WDM1"/>
<protein>
    <recommendedName>
        <fullName evidence="2">Protein kinase domain-containing protein</fullName>
    </recommendedName>
</protein>
<dbReference type="PANTHER" id="PTHR44329:SF214">
    <property type="entry name" value="PROTEIN KINASE DOMAIN-CONTAINING PROTEIN"/>
    <property type="match status" value="1"/>
</dbReference>
<dbReference type="Proteomes" id="UP000663840">
    <property type="component" value="Unassembled WGS sequence"/>
</dbReference>
<dbReference type="PROSITE" id="PS50011">
    <property type="entry name" value="PROTEIN_KINASE_DOM"/>
    <property type="match status" value="1"/>
</dbReference>
<feature type="region of interest" description="Disordered" evidence="1">
    <location>
        <begin position="456"/>
        <end position="481"/>
    </location>
</feature>
<accession>A0A8H2WDM1</accession>
<reference evidence="3" key="1">
    <citation type="submission" date="2021-01" db="EMBL/GenBank/DDBJ databases">
        <authorList>
            <person name="Kaushik A."/>
        </authorList>
    </citation>
    <scope>NUCLEOTIDE SEQUENCE</scope>
    <source>
        <strain evidence="3">AG1-1A</strain>
    </source>
</reference>